<reference evidence="1" key="1">
    <citation type="submission" date="2018-05" db="EMBL/GenBank/DDBJ databases">
        <authorList>
            <person name="Lanie J.A."/>
            <person name="Ng W.-L."/>
            <person name="Kazmierczak K.M."/>
            <person name="Andrzejewski T.M."/>
            <person name="Davidsen T.M."/>
            <person name="Wayne K.J."/>
            <person name="Tettelin H."/>
            <person name="Glass J.I."/>
            <person name="Rusch D."/>
            <person name="Podicherti R."/>
            <person name="Tsui H.-C.T."/>
            <person name="Winkler M.E."/>
        </authorList>
    </citation>
    <scope>NUCLEOTIDE SEQUENCE</scope>
</reference>
<evidence type="ECO:0000313" key="1">
    <source>
        <dbReference type="EMBL" id="SVC44709.1"/>
    </source>
</evidence>
<protein>
    <submittedName>
        <fullName evidence="1">Uncharacterized protein</fullName>
    </submittedName>
</protein>
<organism evidence="1">
    <name type="scientific">marine metagenome</name>
    <dbReference type="NCBI Taxonomy" id="408172"/>
    <lineage>
        <taxon>unclassified sequences</taxon>
        <taxon>metagenomes</taxon>
        <taxon>ecological metagenomes</taxon>
    </lineage>
</organism>
<proteinExistence type="predicted"/>
<sequence length="236" mass="26577">REPPVAYLVAVSRSFRVTVEWLATETGSIYWPEIEKVPIDLQLQGQNGGAFEIFRDNKASETMDADTFFNQVTLLTEAAEERLEQLARGRSYWPSYALETNQEEHKDEAVAHAKGDVDAIQIDWWLEETEEEQEWREQQEGVVRTQPSVAWQLLVPLLANGYGAVWHGAVEFCEITGLGTDHLTLAARDSTLRRITGLIQDLLPDPGIPRSAMRSPDTVLELVDVVQSQSPADSRE</sequence>
<dbReference type="AlphaFoldDB" id="A0A382M763"/>
<name>A0A382M763_9ZZZZ</name>
<dbReference type="EMBL" id="UINC01091725">
    <property type="protein sequence ID" value="SVC44709.1"/>
    <property type="molecule type" value="Genomic_DNA"/>
</dbReference>
<accession>A0A382M763</accession>
<feature type="non-terminal residue" evidence="1">
    <location>
        <position position="1"/>
    </location>
</feature>
<gene>
    <name evidence="1" type="ORF">METZ01_LOCUS297563</name>
</gene>